<evidence type="ECO:0000313" key="3">
    <source>
        <dbReference type="Proteomes" id="UP000228781"/>
    </source>
</evidence>
<protein>
    <recommendedName>
        <fullName evidence="1">tRNA methyltransferase TRMD/TRM10-type domain-containing protein</fullName>
    </recommendedName>
</protein>
<feature type="domain" description="tRNA methyltransferase TRMD/TRM10-type" evidence="1">
    <location>
        <begin position="66"/>
        <end position="164"/>
    </location>
</feature>
<evidence type="ECO:0000313" key="2">
    <source>
        <dbReference type="EMBL" id="PJC22142.1"/>
    </source>
</evidence>
<comment type="caution">
    <text evidence="2">The sequence shown here is derived from an EMBL/GenBank/DDBJ whole genome shotgun (WGS) entry which is preliminary data.</text>
</comment>
<dbReference type="GO" id="GO:0005829">
    <property type="term" value="C:cytosol"/>
    <property type="evidence" value="ECO:0007669"/>
    <property type="project" value="TreeGrafter"/>
</dbReference>
<reference evidence="3" key="1">
    <citation type="submission" date="2017-09" db="EMBL/GenBank/DDBJ databases">
        <title>Depth-based differentiation of microbial function through sediment-hosted aquifers and enrichment of novel symbionts in the deep terrestrial subsurface.</title>
        <authorList>
            <person name="Probst A.J."/>
            <person name="Ladd B."/>
            <person name="Jarett J.K."/>
            <person name="Geller-Mcgrath D.E."/>
            <person name="Sieber C.M.K."/>
            <person name="Emerson J.B."/>
            <person name="Anantharaman K."/>
            <person name="Thomas B.C."/>
            <person name="Malmstrom R."/>
            <person name="Stieglmeier M."/>
            <person name="Klingl A."/>
            <person name="Woyke T."/>
            <person name="Ryan C.M."/>
            <person name="Banfield J.F."/>
        </authorList>
    </citation>
    <scope>NUCLEOTIDE SEQUENCE [LARGE SCALE GENOMIC DNA]</scope>
</reference>
<feature type="non-terminal residue" evidence="2">
    <location>
        <position position="164"/>
    </location>
</feature>
<dbReference type="GO" id="GO:0002939">
    <property type="term" value="P:tRNA N1-guanine methylation"/>
    <property type="evidence" value="ECO:0007669"/>
    <property type="project" value="TreeGrafter"/>
</dbReference>
<dbReference type="Gene3D" id="3.40.1280.10">
    <property type="match status" value="1"/>
</dbReference>
<dbReference type="InterPro" id="IPR029026">
    <property type="entry name" value="tRNA_m1G_MTases_N"/>
</dbReference>
<dbReference type="SUPFAM" id="SSF75217">
    <property type="entry name" value="alpha/beta knot"/>
    <property type="match status" value="1"/>
</dbReference>
<sequence length="164" mass="18495">MLVSIITLFPEVFKPFLESSILAKAQKRGKLRVNLSNLRDFGIGPHFRARARKEGSRFQRLPKRGSYKQVDDRPYGGGVGMILKVDVIAKALEKVKNKKRKTKTVLLTPQGKTFNQKIARKLAREKHLILICGHYEGVDERVHQLVDEEISVGDYILTGGEIAA</sequence>
<gene>
    <name evidence="2" type="ORF">CO059_02745</name>
</gene>
<organism evidence="2 3">
    <name type="scientific">candidate division WWE3 bacterium CG_4_9_14_0_2_um_filter_48_10</name>
    <dbReference type="NCBI Taxonomy" id="1975078"/>
    <lineage>
        <taxon>Bacteria</taxon>
        <taxon>Katanobacteria</taxon>
    </lineage>
</organism>
<evidence type="ECO:0000259" key="1">
    <source>
        <dbReference type="Pfam" id="PF01746"/>
    </source>
</evidence>
<dbReference type="GO" id="GO:0052906">
    <property type="term" value="F:tRNA (guanine(37)-N1)-methyltransferase activity"/>
    <property type="evidence" value="ECO:0007669"/>
    <property type="project" value="InterPro"/>
</dbReference>
<name>A0A2M8EI09_UNCKA</name>
<dbReference type="InterPro" id="IPR002649">
    <property type="entry name" value="tRNA_m1G_MeTrfase_TrmD"/>
</dbReference>
<dbReference type="PANTHER" id="PTHR46417:SF1">
    <property type="entry name" value="TRNA (GUANINE-N(1)-)-METHYLTRANSFERASE"/>
    <property type="match status" value="1"/>
</dbReference>
<feature type="domain" description="tRNA methyltransferase TRMD/TRM10-type" evidence="1">
    <location>
        <begin position="1"/>
        <end position="44"/>
    </location>
</feature>
<dbReference type="PANTHER" id="PTHR46417">
    <property type="entry name" value="TRNA (GUANINE-N(1)-)-METHYLTRANSFERASE"/>
    <property type="match status" value="1"/>
</dbReference>
<dbReference type="InterPro" id="IPR029028">
    <property type="entry name" value="Alpha/beta_knot_MTases"/>
</dbReference>
<proteinExistence type="predicted"/>
<dbReference type="AlphaFoldDB" id="A0A2M8EI09"/>
<dbReference type="EMBL" id="PFSK01000042">
    <property type="protein sequence ID" value="PJC22142.1"/>
    <property type="molecule type" value="Genomic_DNA"/>
</dbReference>
<dbReference type="Proteomes" id="UP000228781">
    <property type="component" value="Unassembled WGS sequence"/>
</dbReference>
<dbReference type="InterPro" id="IPR016009">
    <property type="entry name" value="tRNA_MeTrfase_TRMD/TRM10"/>
</dbReference>
<dbReference type="Pfam" id="PF01746">
    <property type="entry name" value="tRNA_m1G_MT"/>
    <property type="match status" value="2"/>
</dbReference>
<accession>A0A2M8EI09</accession>